<dbReference type="Proteomes" id="UP000499080">
    <property type="component" value="Unassembled WGS sequence"/>
</dbReference>
<keyword evidence="2" id="KW-1185">Reference proteome</keyword>
<dbReference type="AlphaFoldDB" id="A0A4Y2EIZ3"/>
<comment type="caution">
    <text evidence="1">The sequence shown here is derived from an EMBL/GenBank/DDBJ whole genome shotgun (WGS) entry which is preliminary data.</text>
</comment>
<evidence type="ECO:0000313" key="1">
    <source>
        <dbReference type="EMBL" id="GBM28757.1"/>
    </source>
</evidence>
<reference evidence="1 2" key="1">
    <citation type="journal article" date="2019" name="Sci. Rep.">
        <title>Orb-weaving spider Araneus ventricosus genome elucidates the spidroin gene catalogue.</title>
        <authorList>
            <person name="Kono N."/>
            <person name="Nakamura H."/>
            <person name="Ohtoshi R."/>
            <person name="Moran D.A.P."/>
            <person name="Shinohara A."/>
            <person name="Yoshida Y."/>
            <person name="Fujiwara M."/>
            <person name="Mori M."/>
            <person name="Tomita M."/>
            <person name="Arakawa K."/>
        </authorList>
    </citation>
    <scope>NUCLEOTIDE SEQUENCE [LARGE SCALE GENOMIC DNA]</scope>
</reference>
<protein>
    <submittedName>
        <fullName evidence="1">Uncharacterized protein</fullName>
    </submittedName>
</protein>
<sequence length="118" mass="13442">MSGLRISTTAIASPGGIAMWGLSYLPPVIIGLSFERGRVGPWPYDRLLGLRLRYSRYCSGYNSEALHAKEGRGYLLLRFVVHQDSGCHLYVVDWFNTIFSMYPFGRNRLEVSKLFSIF</sequence>
<dbReference type="EMBL" id="BGPR01000619">
    <property type="protein sequence ID" value="GBM28757.1"/>
    <property type="molecule type" value="Genomic_DNA"/>
</dbReference>
<name>A0A4Y2EIZ3_ARAVE</name>
<gene>
    <name evidence="1" type="ORF">AVEN_177973_1</name>
</gene>
<accession>A0A4Y2EIZ3</accession>
<evidence type="ECO:0000313" key="2">
    <source>
        <dbReference type="Proteomes" id="UP000499080"/>
    </source>
</evidence>
<organism evidence="1 2">
    <name type="scientific">Araneus ventricosus</name>
    <name type="common">Orbweaver spider</name>
    <name type="synonym">Epeira ventricosa</name>
    <dbReference type="NCBI Taxonomy" id="182803"/>
    <lineage>
        <taxon>Eukaryota</taxon>
        <taxon>Metazoa</taxon>
        <taxon>Ecdysozoa</taxon>
        <taxon>Arthropoda</taxon>
        <taxon>Chelicerata</taxon>
        <taxon>Arachnida</taxon>
        <taxon>Araneae</taxon>
        <taxon>Araneomorphae</taxon>
        <taxon>Entelegynae</taxon>
        <taxon>Araneoidea</taxon>
        <taxon>Araneidae</taxon>
        <taxon>Araneus</taxon>
    </lineage>
</organism>
<proteinExistence type="predicted"/>